<dbReference type="InterPro" id="IPR008023">
    <property type="entry name" value="DUF748"/>
</dbReference>
<dbReference type="InterPro" id="IPR052894">
    <property type="entry name" value="AsmA-related"/>
</dbReference>
<proteinExistence type="predicted"/>
<dbReference type="PANTHER" id="PTHR30441:SF8">
    <property type="entry name" value="DUF748 DOMAIN-CONTAINING PROTEIN"/>
    <property type="match status" value="1"/>
</dbReference>
<gene>
    <name evidence="1" type="ORF">JZL65_05760</name>
</gene>
<dbReference type="EMBL" id="CP071137">
    <property type="protein sequence ID" value="QWY78565.1"/>
    <property type="molecule type" value="Genomic_DNA"/>
</dbReference>
<evidence type="ECO:0000313" key="2">
    <source>
        <dbReference type="Proteomes" id="UP000683551"/>
    </source>
</evidence>
<reference evidence="1" key="1">
    <citation type="submission" date="2021-02" db="EMBL/GenBank/DDBJ databases">
        <title>Comparative genomics of Ferrovum myxofaciens strains, predominant extremophile bacteria forming large biofilm stalactites in acid mine ecosystems.</title>
        <authorList>
            <person name="Burkartova K."/>
            <person name="Ridl J."/>
            <person name="Pajer P."/>
            <person name="Falteisek L."/>
        </authorList>
    </citation>
    <scope>NUCLEOTIDE SEQUENCE</scope>
    <source>
        <strain evidence="1">MI1III</strain>
    </source>
</reference>
<accession>A0A9E6MYC4</accession>
<dbReference type="RefSeq" id="WP_273145885.1">
    <property type="nucleotide sequence ID" value="NZ_CP053675.1"/>
</dbReference>
<dbReference type="Pfam" id="PF05359">
    <property type="entry name" value="DUF748"/>
    <property type="match status" value="2"/>
</dbReference>
<dbReference type="PANTHER" id="PTHR30441">
    <property type="entry name" value="DUF748 DOMAIN-CONTAINING PROTEIN"/>
    <property type="match status" value="1"/>
</dbReference>
<organism evidence="1 2">
    <name type="scientific">Ferrovum myxofaciens</name>
    <dbReference type="NCBI Taxonomy" id="416213"/>
    <lineage>
        <taxon>Bacteria</taxon>
        <taxon>Pseudomonadati</taxon>
        <taxon>Pseudomonadota</taxon>
        <taxon>Betaproteobacteria</taxon>
        <taxon>Ferrovales</taxon>
        <taxon>Ferrovaceae</taxon>
        <taxon>Ferrovum</taxon>
    </lineage>
</organism>
<protein>
    <submittedName>
        <fullName evidence="1">DUF748 domain-containing protein</fullName>
    </submittedName>
</protein>
<dbReference type="GO" id="GO:0090313">
    <property type="term" value="P:regulation of protein targeting to membrane"/>
    <property type="evidence" value="ECO:0007669"/>
    <property type="project" value="TreeGrafter"/>
</dbReference>
<sequence length="711" mass="77683">MRQLGWGLGILLGGLLVGLLTMPEWLPGVIHRQAQHWAEETHHRLEIGSLKVEIFPFRVQVHGVRLYEADGQTLVLGLEDLEASLALHSGLRLLPVIDELTLTHPVVHLVRNPAGEWNLASLAGPSSGGGFPFVVEKVRILRGEGSVWDQGSDTHHDIRNLQFHLPQLFSRLRDKDSWLSPSLHAEVDGASLDLKARIRPFSSELRGEGDLSVQGLDLAPWIPSCSVSPGALTTHFAFWGPNWGALQRELSGLRLSVPQIKGRVAGLEILLQDVQLSAPSVRYDGGAVNFGVIHLMGHDGQIRPVGVSEAAFPPLPLSKLEGTVEKLAWPVSVRTPLPLSLTLQVGAQGRLQVAGPVDLRAQGAHLTVHAQHLDLRPVQPWLARYAQVRLESGQLSLEGVLDGSFSSPQVWQVRYRGQAQADELAVREGRRGQWLWRSKTLFAQGEATLNPLRLRLDQVALSDFYVRLHLLPDATLNWVNLLNPLPVSSPSPSVPKSAGSSPPESSSVVAQAAVVIRKVTLQGGTIHYRDDYVHPPYKANLTRLGGKIEGLSSAENTTARLELRGRVHDAPLLIEGQINPLAQNLFLDMTAQVTGMDLMQFSPYSGKYVGYDIERGKLSFDAHYSVRNHDLQATNHLVLNELTFGKPVASPGITHFPVALAVSLLQDPQGRIMVNLPIAGSLDDPQFSVGGVLARTLVQVLEKAVESIFVH</sequence>
<dbReference type="AlphaFoldDB" id="A0A9E6MYC4"/>
<dbReference type="Proteomes" id="UP000683551">
    <property type="component" value="Chromosome"/>
</dbReference>
<dbReference type="GO" id="GO:0005886">
    <property type="term" value="C:plasma membrane"/>
    <property type="evidence" value="ECO:0007669"/>
    <property type="project" value="TreeGrafter"/>
</dbReference>
<evidence type="ECO:0000313" key="1">
    <source>
        <dbReference type="EMBL" id="QWY78565.1"/>
    </source>
</evidence>
<name>A0A9E6MYC4_9PROT</name>